<dbReference type="EMBL" id="FLUM01000003">
    <property type="protein sequence ID" value="SBW03375.1"/>
    <property type="molecule type" value="Genomic_DNA"/>
</dbReference>
<protein>
    <recommendedName>
        <fullName evidence="4">4Fe-4S ferredoxin-type domain-containing protein</fullName>
    </recommendedName>
</protein>
<proteinExistence type="predicted"/>
<sequence length="89" mass="10544">MHLTYKNEYENKNKYEMFNRRNREVISLQIFERKCTGCENCVEKCRRKVIGMTYKDGHSYATVEYPERCAGCRKCEFVCPSDAIELITA</sequence>
<dbReference type="SUPFAM" id="SSF54862">
    <property type="entry name" value="4Fe-4S ferredoxins"/>
    <property type="match status" value="1"/>
</dbReference>
<dbReference type="InterPro" id="IPR052977">
    <property type="entry name" value="Polyferredoxin-like_ET"/>
</dbReference>
<dbReference type="InterPro" id="IPR017900">
    <property type="entry name" value="4Fe4S_Fe_S_CS"/>
</dbReference>
<accession>A0A212JVQ5</accession>
<dbReference type="InterPro" id="IPR017896">
    <property type="entry name" value="4Fe4S_Fe-S-bd"/>
</dbReference>
<keyword evidence="1" id="KW-0479">Metal-binding</keyword>
<reference evidence="5" key="1">
    <citation type="submission" date="2016-04" db="EMBL/GenBank/DDBJ databases">
        <authorList>
            <person name="Evans L.H."/>
            <person name="Alamgir A."/>
            <person name="Owens N."/>
            <person name="Weber N.D."/>
            <person name="Virtaneva K."/>
            <person name="Barbian K."/>
            <person name="Babar A."/>
            <person name="Rosenke K."/>
        </authorList>
    </citation>
    <scope>NUCLEOTIDE SEQUENCE</scope>
    <source>
        <strain evidence="5">86-1</strain>
    </source>
</reference>
<keyword evidence="3" id="KW-0411">Iron-sulfur</keyword>
<dbReference type="PROSITE" id="PS51379">
    <property type="entry name" value="4FE4S_FER_2"/>
    <property type="match status" value="2"/>
</dbReference>
<organism evidence="5">
    <name type="scientific">uncultured Dysgonomonas sp</name>
    <dbReference type="NCBI Taxonomy" id="206096"/>
    <lineage>
        <taxon>Bacteria</taxon>
        <taxon>Pseudomonadati</taxon>
        <taxon>Bacteroidota</taxon>
        <taxon>Bacteroidia</taxon>
        <taxon>Bacteroidales</taxon>
        <taxon>Dysgonomonadaceae</taxon>
        <taxon>Dysgonomonas</taxon>
        <taxon>environmental samples</taxon>
    </lineage>
</organism>
<evidence type="ECO:0000256" key="2">
    <source>
        <dbReference type="ARBA" id="ARBA00023004"/>
    </source>
</evidence>
<dbReference type="Pfam" id="PF14697">
    <property type="entry name" value="Fer4_21"/>
    <property type="match status" value="1"/>
</dbReference>
<dbReference type="PANTHER" id="PTHR43193">
    <property type="match status" value="1"/>
</dbReference>
<dbReference type="GO" id="GO:0046872">
    <property type="term" value="F:metal ion binding"/>
    <property type="evidence" value="ECO:0007669"/>
    <property type="project" value="UniProtKB-KW"/>
</dbReference>
<evidence type="ECO:0000256" key="3">
    <source>
        <dbReference type="ARBA" id="ARBA00023014"/>
    </source>
</evidence>
<dbReference type="Gene3D" id="3.30.70.20">
    <property type="match status" value="1"/>
</dbReference>
<dbReference type="PANTHER" id="PTHR43193:SF2">
    <property type="entry name" value="POLYFERREDOXIN PROTEIN FWDF"/>
    <property type="match status" value="1"/>
</dbReference>
<gene>
    <name evidence="5" type="ORF">KL86DYS1_30559</name>
</gene>
<feature type="domain" description="4Fe-4S ferredoxin-type" evidence="4">
    <location>
        <begin position="26"/>
        <end position="55"/>
    </location>
</feature>
<dbReference type="GO" id="GO:0051536">
    <property type="term" value="F:iron-sulfur cluster binding"/>
    <property type="evidence" value="ECO:0007669"/>
    <property type="project" value="UniProtKB-KW"/>
</dbReference>
<name>A0A212JVQ5_9BACT</name>
<keyword evidence="2" id="KW-0408">Iron</keyword>
<evidence type="ECO:0000259" key="4">
    <source>
        <dbReference type="PROSITE" id="PS51379"/>
    </source>
</evidence>
<feature type="domain" description="4Fe-4S ferredoxin-type" evidence="4">
    <location>
        <begin position="59"/>
        <end position="89"/>
    </location>
</feature>
<evidence type="ECO:0000256" key="1">
    <source>
        <dbReference type="ARBA" id="ARBA00022723"/>
    </source>
</evidence>
<evidence type="ECO:0000313" key="5">
    <source>
        <dbReference type="EMBL" id="SBW03375.1"/>
    </source>
</evidence>
<dbReference type="PROSITE" id="PS00198">
    <property type="entry name" value="4FE4S_FER_1"/>
    <property type="match status" value="1"/>
</dbReference>
<dbReference type="AlphaFoldDB" id="A0A212JVQ5"/>